<dbReference type="PROSITE" id="PS50178">
    <property type="entry name" value="ZF_FYVE"/>
    <property type="match status" value="1"/>
</dbReference>
<feature type="binding site" evidence="14">
    <location>
        <begin position="399"/>
        <end position="405"/>
    </location>
    <ligand>
        <name>substrate</name>
    </ligand>
</feature>
<dbReference type="GO" id="GO:0008270">
    <property type="term" value="F:zinc ion binding"/>
    <property type="evidence" value="ECO:0007669"/>
    <property type="project" value="UniProtKB-KW"/>
</dbReference>
<dbReference type="InterPro" id="IPR013083">
    <property type="entry name" value="Znf_RING/FYVE/PHD"/>
</dbReference>
<dbReference type="GO" id="GO:0046474">
    <property type="term" value="P:glycerophospholipid biosynthetic process"/>
    <property type="evidence" value="ECO:0007669"/>
    <property type="project" value="UniProtKB-ARBA"/>
</dbReference>
<keyword evidence="7" id="KW-0479">Metal-binding</keyword>
<dbReference type="Gene3D" id="3.30.40.10">
    <property type="entry name" value="Zinc/RING finger domain, C3HC4 (zinc finger)"/>
    <property type="match status" value="1"/>
</dbReference>
<keyword evidence="8" id="KW-0863">Zinc-finger</keyword>
<dbReference type="GO" id="GO:0060090">
    <property type="term" value="F:molecular adaptor activity"/>
    <property type="evidence" value="ECO:0007669"/>
    <property type="project" value="UniProtKB-ARBA"/>
</dbReference>
<dbReference type="InterPro" id="IPR000306">
    <property type="entry name" value="Znf_FYVE"/>
</dbReference>
<dbReference type="SUPFAM" id="SSF57903">
    <property type="entry name" value="FYVE/PHD zinc finger"/>
    <property type="match status" value="1"/>
</dbReference>
<dbReference type="InterPro" id="IPR046978">
    <property type="entry name" value="MTMR4_FYVE"/>
</dbReference>
<dbReference type="SMART" id="SM00064">
    <property type="entry name" value="FYVE"/>
    <property type="match status" value="1"/>
</dbReference>
<evidence type="ECO:0000256" key="13">
    <source>
        <dbReference type="PIRSR" id="PIRSR630564-1"/>
    </source>
</evidence>
<dbReference type="PANTHER" id="PTHR10807:SF75">
    <property type="entry name" value="PHOSPHATIDYLINOSITOL-3-PHOSPHATE PHOSPHATASE"/>
    <property type="match status" value="1"/>
</dbReference>
<evidence type="ECO:0000313" key="17">
    <source>
        <dbReference type="Proteomes" id="UP000009046"/>
    </source>
</evidence>
<dbReference type="Proteomes" id="UP000009046">
    <property type="component" value="Unassembled WGS sequence"/>
</dbReference>
<evidence type="ECO:0000256" key="3">
    <source>
        <dbReference type="ARBA" id="ARBA00007471"/>
    </source>
</evidence>
<feature type="active site" description="Phosphocysteine intermediate" evidence="13">
    <location>
        <position position="399"/>
    </location>
</feature>
<feature type="binding site" evidence="14">
    <location>
        <begin position="338"/>
        <end position="339"/>
    </location>
    <ligand>
        <name>substrate</name>
    </ligand>
</feature>
<dbReference type="EMBL" id="AAZO01007429">
    <property type="status" value="NOT_ANNOTATED_CDS"/>
    <property type="molecule type" value="Genomic_DNA"/>
</dbReference>
<feature type="compositionally biased region" description="Basic and acidic residues" evidence="15">
    <location>
        <begin position="708"/>
        <end position="718"/>
    </location>
</feature>
<dbReference type="FunCoup" id="A0A2Y9D424">
    <property type="interactions" value="1888"/>
</dbReference>
<keyword evidence="17" id="KW-1185">Reference proteome</keyword>
<dbReference type="GO" id="GO:0010506">
    <property type="term" value="P:regulation of autophagy"/>
    <property type="evidence" value="ECO:0007669"/>
    <property type="project" value="TreeGrafter"/>
</dbReference>
<dbReference type="GO" id="GO:0061952">
    <property type="term" value="P:midbody abscission"/>
    <property type="evidence" value="ECO:0007669"/>
    <property type="project" value="UniProtKB-ARBA"/>
</dbReference>
<comment type="function">
    <text evidence="1">Negative regulator of epidermal growth factor receptor (EGFR) signaling.</text>
</comment>
<dbReference type="InterPro" id="IPR030564">
    <property type="entry name" value="Myotubularin"/>
</dbReference>
<evidence type="ECO:0000256" key="11">
    <source>
        <dbReference type="ARBA" id="ARBA00023136"/>
    </source>
</evidence>
<feature type="region of interest" description="Disordered" evidence="15">
    <location>
        <begin position="1095"/>
        <end position="1114"/>
    </location>
</feature>
<evidence type="ECO:0000256" key="14">
    <source>
        <dbReference type="PIRSR" id="PIRSR630564-2"/>
    </source>
</evidence>
<evidence type="ECO:0000256" key="15">
    <source>
        <dbReference type="SAM" id="MobiDB-lite"/>
    </source>
</evidence>
<dbReference type="InterPro" id="IPR029021">
    <property type="entry name" value="Prot-tyrosine_phosphatase-like"/>
</dbReference>
<dbReference type="EnsemblMetazoa" id="PHUM628094-RA">
    <property type="protein sequence ID" value="PHUM628094-PA"/>
    <property type="gene ID" value="PHUM628094"/>
</dbReference>
<dbReference type="GO" id="GO:0046856">
    <property type="term" value="P:phosphatidylinositol dephosphorylation"/>
    <property type="evidence" value="ECO:0007669"/>
    <property type="project" value="UniProtKB-ARBA"/>
</dbReference>
<dbReference type="VEuPathDB" id="VectorBase:PHUM628094"/>
<evidence type="ECO:0000256" key="8">
    <source>
        <dbReference type="ARBA" id="ARBA00022771"/>
    </source>
</evidence>
<keyword evidence="11" id="KW-0472">Membrane</keyword>
<dbReference type="GO" id="GO:0004721">
    <property type="term" value="F:phosphoprotein phosphatase activity"/>
    <property type="evidence" value="ECO:0007669"/>
    <property type="project" value="UniProtKB-ARBA"/>
</dbReference>
<dbReference type="CDD" id="cd15733">
    <property type="entry name" value="FYVE_MTMR4"/>
    <property type="match status" value="1"/>
</dbReference>
<organism evidence="16 17">
    <name type="scientific">Pediculus humanus subsp. corporis</name>
    <name type="common">Body louse</name>
    <dbReference type="NCBI Taxonomy" id="121224"/>
    <lineage>
        <taxon>Eukaryota</taxon>
        <taxon>Metazoa</taxon>
        <taxon>Ecdysozoa</taxon>
        <taxon>Arthropoda</taxon>
        <taxon>Hexapoda</taxon>
        <taxon>Insecta</taxon>
        <taxon>Pterygota</taxon>
        <taxon>Neoptera</taxon>
        <taxon>Paraneoptera</taxon>
        <taxon>Psocodea</taxon>
        <taxon>Troctomorpha</taxon>
        <taxon>Phthiraptera</taxon>
        <taxon>Anoplura</taxon>
        <taxon>Pediculidae</taxon>
        <taxon>Pediculus</taxon>
    </lineage>
</organism>
<dbReference type="InterPro" id="IPR011011">
    <property type="entry name" value="Znf_FYVE_PHD"/>
</dbReference>
<protein>
    <recommendedName>
        <fullName evidence="6">Lateral signaling target protein 2 homolog</fullName>
        <ecNumber evidence="5">3.1.3.95</ecNumber>
    </recommendedName>
    <alternativeName>
        <fullName evidence="12">Phosphatidylinositol-3,5-bisphosphate 3-phosphatase</fullName>
    </alternativeName>
</protein>
<feature type="region of interest" description="Disordered" evidence="15">
    <location>
        <begin position="748"/>
        <end position="797"/>
    </location>
</feature>
<evidence type="ECO:0000256" key="2">
    <source>
        <dbReference type="ARBA" id="ARBA00004370"/>
    </source>
</evidence>
<feature type="compositionally biased region" description="Polar residues" evidence="15">
    <location>
        <begin position="1098"/>
        <end position="1114"/>
    </location>
</feature>
<dbReference type="InterPro" id="IPR016130">
    <property type="entry name" value="Tyr_Pase_AS"/>
</dbReference>
<dbReference type="GO" id="GO:0004438">
    <property type="term" value="F:phosphatidylinositol-3-phosphate phosphatase activity"/>
    <property type="evidence" value="ECO:0007669"/>
    <property type="project" value="TreeGrafter"/>
</dbReference>
<dbReference type="Pfam" id="PF01363">
    <property type="entry name" value="FYVE"/>
    <property type="match status" value="1"/>
</dbReference>
<dbReference type="InterPro" id="IPR010569">
    <property type="entry name" value="Myotubularin-like_Pase_dom"/>
</dbReference>
<evidence type="ECO:0000256" key="5">
    <source>
        <dbReference type="ARBA" id="ARBA00012903"/>
    </source>
</evidence>
<sequence length="1114" mass="126052">MDNEQPSSIQSICHVRASELFPKRTLEKEEKHLQVPYKTICGEAVEYLGRTADGILALSNYRIYLQLKDTYYNIPLGLIEIIEIREIFYLYIGCKDARSLRCTFSTNEHCQDWFRRLIKATSPPKQIEDVFAFAFHAWATEEGGEEVLSRLSSKDGEYYYFKSEVDRLKFDVNGAWRISQANSEYKLCSSYPRQLLVPACITDSTLEQAAQFRSARRVPAVVWRHTGNGAVIARCSQPEVGWLGWRSSEDEYLISAIADACAFDKGRNTSIDNLDDYQTDRITPTVNIDKEHMSSTKKVLIMDARSYTTAVANRARGGGCECPEYYPRCEIQFMNLANIHSIRKSFQAIRQLCSIPEPSNWLSMLESSRWLQHMAGLLRAAVAVAAAIEKEARPVLVHCSDGWDRTPQIVALAQILLDPFYRTIEGFQVLVEREWLDFGHKFAFRCGHSVRYEELNERCPVFLQWLDCVHQLLIQFPCSFQYSQDYLVKLAQHTYSNLFGTFLCNCSQERNVCKVSERTFSVWKFLKGSNFKNHLYEDVSEVLWPSCNVRDLVLWSEVYIGSLEAAVTKLLGPNEENLVTNGLSVLGLGKTRSYGDLTTATTTEESQSPLVQGRRSSHPNIATEIKLESLQLKNSDIESLVMPIDKCVLNGKQSEEEKEEKRREEEEEDDDEEEEDDREMDSILTSSIFSNGDSNHIHEDLNGTVEELQDRRFSEKPLSDSSEEEEQTSSETWRSEETIIARQKFVETNNNNGNSIGNNCNAGSSNISNSNNNNNTNNNNTNRKSESGESVVSEISENPVRRKNRTISEELYENFVNKTETHFDVCGSLEKLNSEEERIPSLVSSTGTLVNGVVVTSSSCGGDACRICVNTPNKKESSGKQFYKRETVVILLLHSYSRTPSSGYPATPIEPNMHHPRCRSGSLDIDGLQHCQDDIQTRVSQIIGEHKSKEQALERELHTTRLALIQQVCHHCPRTNIEETQISRPESMCSEPNPSSIPSDLSWEAVDENDTKPTLWVPDHAVARCQGCDVEFWLGRRKHHCRNCGKVFCSECSDNTAAVPGEQLYEPVRVCNTCHNFLATIITSARIVKPETCKKASESGTDNGKMTTSKTAAT</sequence>
<feature type="compositionally biased region" description="Acidic residues" evidence="15">
    <location>
        <begin position="665"/>
        <end position="679"/>
    </location>
</feature>
<feature type="region of interest" description="Disordered" evidence="15">
    <location>
        <begin position="706"/>
        <end position="736"/>
    </location>
</feature>
<feature type="compositionally biased region" description="Basic and acidic residues" evidence="15">
    <location>
        <begin position="653"/>
        <end position="664"/>
    </location>
</feature>
<evidence type="ECO:0000256" key="12">
    <source>
        <dbReference type="ARBA" id="ARBA00032571"/>
    </source>
</evidence>
<dbReference type="InterPro" id="IPR017455">
    <property type="entry name" value="Znf_FYVE-rel"/>
</dbReference>
<dbReference type="FunFam" id="3.30.40.10:FF:000073">
    <property type="entry name" value="myotubularin-related protein 4 isoform X2"/>
    <property type="match status" value="1"/>
</dbReference>
<dbReference type="GO" id="GO:0052629">
    <property type="term" value="F:phosphatidylinositol-3,5-bisphosphate 3-phosphatase activity"/>
    <property type="evidence" value="ECO:0007669"/>
    <property type="project" value="UniProtKB-EC"/>
</dbReference>
<dbReference type="AlphaFoldDB" id="A0A2Y9D424"/>
<dbReference type="GO" id="GO:0005829">
    <property type="term" value="C:cytosol"/>
    <property type="evidence" value="ECO:0007669"/>
    <property type="project" value="UniProtKB-ARBA"/>
</dbReference>
<reference evidence="16" key="1">
    <citation type="submission" date="2020-05" db="UniProtKB">
        <authorList>
            <consortium name="EnsemblMetazoa"/>
        </authorList>
    </citation>
    <scope>IDENTIFICATION</scope>
    <source>
        <strain evidence="16">USDA</strain>
    </source>
</reference>
<dbReference type="PANTHER" id="PTHR10807">
    <property type="entry name" value="MYOTUBULARIN-RELATED"/>
    <property type="match status" value="1"/>
</dbReference>
<proteinExistence type="inferred from homology"/>
<evidence type="ECO:0000256" key="4">
    <source>
        <dbReference type="ARBA" id="ARBA00008755"/>
    </source>
</evidence>
<evidence type="ECO:0000256" key="1">
    <source>
        <dbReference type="ARBA" id="ARBA00003580"/>
    </source>
</evidence>
<evidence type="ECO:0000256" key="9">
    <source>
        <dbReference type="ARBA" id="ARBA00022801"/>
    </source>
</evidence>
<keyword evidence="10" id="KW-0862">Zinc</keyword>
<comment type="similarity">
    <text evidence="4">Belongs to the lst-2 family.</text>
</comment>
<dbReference type="PROSITE" id="PS51339">
    <property type="entry name" value="PPASE_MYOTUBULARIN"/>
    <property type="match status" value="1"/>
</dbReference>
<dbReference type="GO" id="GO:0016020">
    <property type="term" value="C:membrane"/>
    <property type="evidence" value="ECO:0007669"/>
    <property type="project" value="UniProtKB-SubCell"/>
</dbReference>
<dbReference type="GO" id="GO:0019903">
    <property type="term" value="F:protein phosphatase binding"/>
    <property type="evidence" value="ECO:0007669"/>
    <property type="project" value="TreeGrafter"/>
</dbReference>
<evidence type="ECO:0000256" key="10">
    <source>
        <dbReference type="ARBA" id="ARBA00022833"/>
    </source>
</evidence>
<dbReference type="SUPFAM" id="SSF50729">
    <property type="entry name" value="PH domain-like"/>
    <property type="match status" value="1"/>
</dbReference>
<dbReference type="InParanoid" id="A0A2Y9D424"/>
<keyword evidence="9" id="KW-0378">Hydrolase</keyword>
<evidence type="ECO:0000256" key="7">
    <source>
        <dbReference type="ARBA" id="ARBA00022723"/>
    </source>
</evidence>
<dbReference type="Pfam" id="PF06602">
    <property type="entry name" value="Myotub-related"/>
    <property type="match status" value="1"/>
</dbReference>
<comment type="similarity">
    <text evidence="3">Belongs to the protein-tyrosine phosphatase family. Non-receptor class myotubularin subfamily.</text>
</comment>
<feature type="region of interest" description="Disordered" evidence="15">
    <location>
        <begin position="651"/>
        <end position="680"/>
    </location>
</feature>
<name>A0A2Y9D424_PEDHC</name>
<dbReference type="SUPFAM" id="SSF52799">
    <property type="entry name" value="(Phosphotyrosine protein) phosphatases II"/>
    <property type="match status" value="1"/>
</dbReference>
<comment type="subcellular location">
    <subcellularLocation>
        <location evidence="2">Membrane</location>
    </subcellularLocation>
</comment>
<evidence type="ECO:0000313" key="16">
    <source>
        <dbReference type="EnsemblMetazoa" id="PHUM628094-PA"/>
    </source>
</evidence>
<dbReference type="PROSITE" id="PS00383">
    <property type="entry name" value="TYR_PHOSPHATASE_1"/>
    <property type="match status" value="1"/>
</dbReference>
<evidence type="ECO:0000256" key="6">
    <source>
        <dbReference type="ARBA" id="ARBA00019870"/>
    </source>
</evidence>
<dbReference type="EC" id="3.1.3.95" evidence="5"/>
<accession>A0A2Y9D424</accession>